<keyword evidence="3" id="KW-1015">Disulfide bond</keyword>
<dbReference type="InterPro" id="IPR001212">
    <property type="entry name" value="Somatomedin_B_dom"/>
</dbReference>
<name>L1I6H8_GUITC</name>
<sequence>MPSPAGQCLSWFAMLAACAVTYASTSAPEQLPEGGRASWLVTRSMPSGSTGRSSHEKQSLRYLVQGSCNQTCGANAGTCWCDEVCHNFGDCCPDKCLYCFNPLCSNSSSPSAMENSTRPPTVPVCGDGVISGSEVCDDGNTVDGDACSADCSAANNIIYDCSDPIFSGIQLDYSVDNLRNCELCFDVVYGQGNDDADVERCKSREYLVLAAMPPGQSSNVSGSNLTVLTLAAIFRSSNFNKTTSYYEAAGPEFGTWRYWVEGWSMGFAPSSQIWLNSADTWDSNLHPVNKSESDCQYRLSWHWKQGGWRAGCTTWLNGDEQWRKQMYSCPQSWSCTPRKEKCVMTATWDEIVHELTTSTGRFVAGGLGHLMEQGVRETWLCQYGHECAPKGDAMCFMYNEETKSFEVWDLLSVLKLL</sequence>
<feature type="chain" id="PRO_5008769643" description="SMB domain-containing protein" evidence="4">
    <location>
        <begin position="24"/>
        <end position="417"/>
    </location>
</feature>
<feature type="signal peptide" evidence="4">
    <location>
        <begin position="1"/>
        <end position="23"/>
    </location>
</feature>
<keyword evidence="2" id="KW-0677">Repeat</keyword>
<dbReference type="HOGENOM" id="CLU_748953_0_0_1"/>
<reference evidence="6 8" key="1">
    <citation type="journal article" date="2012" name="Nature">
        <title>Algal genomes reveal evolutionary mosaicism and the fate of nucleomorphs.</title>
        <authorList>
            <consortium name="DOE Joint Genome Institute"/>
            <person name="Curtis B.A."/>
            <person name="Tanifuji G."/>
            <person name="Burki F."/>
            <person name="Gruber A."/>
            <person name="Irimia M."/>
            <person name="Maruyama S."/>
            <person name="Arias M.C."/>
            <person name="Ball S.G."/>
            <person name="Gile G.H."/>
            <person name="Hirakawa Y."/>
            <person name="Hopkins J.F."/>
            <person name="Kuo A."/>
            <person name="Rensing S.A."/>
            <person name="Schmutz J."/>
            <person name="Symeonidi A."/>
            <person name="Elias M."/>
            <person name="Eveleigh R.J."/>
            <person name="Herman E.K."/>
            <person name="Klute M.J."/>
            <person name="Nakayama T."/>
            <person name="Obornik M."/>
            <person name="Reyes-Prieto A."/>
            <person name="Armbrust E.V."/>
            <person name="Aves S.J."/>
            <person name="Beiko R.G."/>
            <person name="Coutinho P."/>
            <person name="Dacks J.B."/>
            <person name="Durnford D.G."/>
            <person name="Fast N.M."/>
            <person name="Green B.R."/>
            <person name="Grisdale C.J."/>
            <person name="Hempel F."/>
            <person name="Henrissat B."/>
            <person name="Hoppner M.P."/>
            <person name="Ishida K."/>
            <person name="Kim E."/>
            <person name="Koreny L."/>
            <person name="Kroth P.G."/>
            <person name="Liu Y."/>
            <person name="Malik S.B."/>
            <person name="Maier U.G."/>
            <person name="McRose D."/>
            <person name="Mock T."/>
            <person name="Neilson J.A."/>
            <person name="Onodera N.T."/>
            <person name="Poole A.M."/>
            <person name="Pritham E.J."/>
            <person name="Richards T.A."/>
            <person name="Rocap G."/>
            <person name="Roy S.W."/>
            <person name="Sarai C."/>
            <person name="Schaack S."/>
            <person name="Shirato S."/>
            <person name="Slamovits C.H."/>
            <person name="Spencer D.F."/>
            <person name="Suzuki S."/>
            <person name="Worden A.Z."/>
            <person name="Zauner S."/>
            <person name="Barry K."/>
            <person name="Bell C."/>
            <person name="Bharti A.K."/>
            <person name="Crow J.A."/>
            <person name="Grimwood J."/>
            <person name="Kramer R."/>
            <person name="Lindquist E."/>
            <person name="Lucas S."/>
            <person name="Salamov A."/>
            <person name="McFadden G.I."/>
            <person name="Lane C.E."/>
            <person name="Keeling P.J."/>
            <person name="Gray M.W."/>
            <person name="Grigoriev I.V."/>
            <person name="Archibald J.M."/>
        </authorList>
    </citation>
    <scope>NUCLEOTIDE SEQUENCE</scope>
    <source>
        <strain evidence="6 8">CCMP2712</strain>
    </source>
</reference>
<dbReference type="PROSITE" id="PS50958">
    <property type="entry name" value="SMB_2"/>
    <property type="match status" value="1"/>
</dbReference>
<dbReference type="NCBIfam" id="TIGR02232">
    <property type="entry name" value="myxo_disulf_rpt"/>
    <property type="match status" value="1"/>
</dbReference>
<evidence type="ECO:0000259" key="5">
    <source>
        <dbReference type="PROSITE" id="PS50958"/>
    </source>
</evidence>
<feature type="domain" description="SMB" evidence="5">
    <location>
        <begin position="64"/>
        <end position="103"/>
    </location>
</feature>
<keyword evidence="8" id="KW-1185">Reference proteome</keyword>
<dbReference type="OrthoDB" id="536211at2759"/>
<dbReference type="PaxDb" id="55529-EKX31858"/>
<dbReference type="RefSeq" id="XP_005818838.1">
    <property type="nucleotide sequence ID" value="XM_005818781.1"/>
</dbReference>
<proteinExistence type="predicted"/>
<reference evidence="8" key="2">
    <citation type="submission" date="2012-11" db="EMBL/GenBank/DDBJ databases">
        <authorList>
            <person name="Kuo A."/>
            <person name="Curtis B.A."/>
            <person name="Tanifuji G."/>
            <person name="Burki F."/>
            <person name="Gruber A."/>
            <person name="Irimia M."/>
            <person name="Maruyama S."/>
            <person name="Arias M.C."/>
            <person name="Ball S.G."/>
            <person name="Gile G.H."/>
            <person name="Hirakawa Y."/>
            <person name="Hopkins J.F."/>
            <person name="Rensing S.A."/>
            <person name="Schmutz J."/>
            <person name="Symeonidi A."/>
            <person name="Elias M."/>
            <person name="Eveleigh R.J."/>
            <person name="Herman E.K."/>
            <person name="Klute M.J."/>
            <person name="Nakayama T."/>
            <person name="Obornik M."/>
            <person name="Reyes-Prieto A."/>
            <person name="Armbrust E.V."/>
            <person name="Aves S.J."/>
            <person name="Beiko R.G."/>
            <person name="Coutinho P."/>
            <person name="Dacks J.B."/>
            <person name="Durnford D.G."/>
            <person name="Fast N.M."/>
            <person name="Green B.R."/>
            <person name="Grisdale C."/>
            <person name="Hempe F."/>
            <person name="Henrissat B."/>
            <person name="Hoppner M.P."/>
            <person name="Ishida K.-I."/>
            <person name="Kim E."/>
            <person name="Koreny L."/>
            <person name="Kroth P.G."/>
            <person name="Liu Y."/>
            <person name="Malik S.-B."/>
            <person name="Maier U.G."/>
            <person name="McRose D."/>
            <person name="Mock T."/>
            <person name="Neilson J.A."/>
            <person name="Onodera N.T."/>
            <person name="Poole A.M."/>
            <person name="Pritham E.J."/>
            <person name="Richards T.A."/>
            <person name="Rocap G."/>
            <person name="Roy S.W."/>
            <person name="Sarai C."/>
            <person name="Schaack S."/>
            <person name="Shirato S."/>
            <person name="Slamovits C.H."/>
            <person name="Spencer D.F."/>
            <person name="Suzuki S."/>
            <person name="Worden A.Z."/>
            <person name="Zauner S."/>
            <person name="Barry K."/>
            <person name="Bell C."/>
            <person name="Bharti A.K."/>
            <person name="Crow J.A."/>
            <person name="Grimwood J."/>
            <person name="Kramer R."/>
            <person name="Lindquist E."/>
            <person name="Lucas S."/>
            <person name="Salamov A."/>
            <person name="McFadden G.I."/>
            <person name="Lane C.E."/>
            <person name="Keeling P.J."/>
            <person name="Gray M.W."/>
            <person name="Grigoriev I.V."/>
            <person name="Archibald J.M."/>
        </authorList>
    </citation>
    <scope>NUCLEOTIDE SEQUENCE</scope>
    <source>
        <strain evidence="8">CCMP2712</strain>
    </source>
</reference>
<evidence type="ECO:0000256" key="1">
    <source>
        <dbReference type="ARBA" id="ARBA00022729"/>
    </source>
</evidence>
<dbReference type="Proteomes" id="UP000011087">
    <property type="component" value="Unassembled WGS sequence"/>
</dbReference>
<evidence type="ECO:0000313" key="8">
    <source>
        <dbReference type="Proteomes" id="UP000011087"/>
    </source>
</evidence>
<dbReference type="KEGG" id="gtt:GUITHDRAFT_149023"/>
<protein>
    <recommendedName>
        <fullName evidence="5">SMB domain-containing protein</fullName>
    </recommendedName>
</protein>
<accession>L1I6H8</accession>
<dbReference type="Pfam" id="PF13948">
    <property type="entry name" value="DUF4215"/>
    <property type="match status" value="1"/>
</dbReference>
<evidence type="ECO:0000313" key="7">
    <source>
        <dbReference type="EnsemblProtists" id="EKX31858"/>
    </source>
</evidence>
<organism evidence="6">
    <name type="scientific">Guillardia theta (strain CCMP2712)</name>
    <name type="common">Cryptophyte</name>
    <dbReference type="NCBI Taxonomy" id="905079"/>
    <lineage>
        <taxon>Eukaryota</taxon>
        <taxon>Cryptophyceae</taxon>
        <taxon>Pyrenomonadales</taxon>
        <taxon>Geminigeraceae</taxon>
        <taxon>Guillardia</taxon>
    </lineage>
</organism>
<dbReference type="EMBL" id="JH993230">
    <property type="protein sequence ID" value="EKX31858.1"/>
    <property type="molecule type" value="Genomic_DNA"/>
</dbReference>
<dbReference type="EnsemblProtists" id="EKX31858">
    <property type="protein sequence ID" value="EKX31858"/>
    <property type="gene ID" value="GUITHDRAFT_149023"/>
</dbReference>
<gene>
    <name evidence="6" type="ORF">GUITHDRAFT_149023</name>
</gene>
<reference evidence="7" key="3">
    <citation type="submission" date="2016-03" db="UniProtKB">
        <authorList>
            <consortium name="EnsemblProtists"/>
        </authorList>
    </citation>
    <scope>IDENTIFICATION</scope>
</reference>
<keyword evidence="1 4" id="KW-0732">Signal</keyword>
<evidence type="ECO:0000256" key="2">
    <source>
        <dbReference type="ARBA" id="ARBA00022737"/>
    </source>
</evidence>
<evidence type="ECO:0000313" key="6">
    <source>
        <dbReference type="EMBL" id="EKX31858.1"/>
    </source>
</evidence>
<evidence type="ECO:0000256" key="3">
    <source>
        <dbReference type="ARBA" id="ARBA00023157"/>
    </source>
</evidence>
<dbReference type="GeneID" id="17288580"/>
<dbReference type="AlphaFoldDB" id="L1I6H8"/>
<evidence type="ECO:0000256" key="4">
    <source>
        <dbReference type="SAM" id="SignalP"/>
    </source>
</evidence>
<dbReference type="InterPro" id="IPR011936">
    <property type="entry name" value="Myxo_disulph_rpt"/>
</dbReference>